<keyword evidence="2" id="KW-1133">Transmembrane helix</keyword>
<dbReference type="AlphaFoldDB" id="A0A543N6Y5"/>
<feature type="compositionally biased region" description="Basic residues" evidence="1">
    <location>
        <begin position="188"/>
        <end position="198"/>
    </location>
</feature>
<keyword evidence="3" id="KW-0503">Monooxygenase</keyword>
<sequence>MVVWTVSAASAALALSVAFFGVMLDFSPLTFRVFQIGVGLLGPLMLGWGAVEYALASPRIRFGTRLVVTTLTVVPLVILATDRLRGQYGDSYPAMSQHYDLIPATALGLVHTFVVAAFLGCGATVALRARERPRFARHQGTVLGLAGTAAVVEVLVSRVQLGILDQLLLLAAAACLWTAVTLALRPPRERRTRRRGGRRAPADDAETAGGDPDETAEAYDEQEGAVWGKRRRRSAEEDREPQEDHDGPPPPAGGNARMRGIITIYTLAEGRGDTFDDYADELVEEVARREADTLLFTCHTVGNAPSQRITYAIYRDELAVEEHEQQPHVVEFARQTSGCVVATNVIELSLAGGSATENLPGLLMPR</sequence>
<evidence type="ECO:0000256" key="1">
    <source>
        <dbReference type="SAM" id="MobiDB-lite"/>
    </source>
</evidence>
<feature type="transmembrane region" description="Helical" evidence="2">
    <location>
        <begin position="101"/>
        <end position="129"/>
    </location>
</feature>
<dbReference type="Proteomes" id="UP000317422">
    <property type="component" value="Unassembled WGS sequence"/>
</dbReference>
<feature type="transmembrane region" description="Helical" evidence="2">
    <location>
        <begin position="62"/>
        <end position="81"/>
    </location>
</feature>
<reference evidence="3 4" key="1">
    <citation type="submission" date="2019-06" db="EMBL/GenBank/DDBJ databases">
        <title>Sequencing the genomes of 1000 actinobacteria strains.</title>
        <authorList>
            <person name="Klenk H.-P."/>
        </authorList>
    </citation>
    <scope>NUCLEOTIDE SEQUENCE [LARGE SCALE GENOMIC DNA]</scope>
    <source>
        <strain evidence="3 4">DSM 45015</strain>
    </source>
</reference>
<evidence type="ECO:0000313" key="4">
    <source>
        <dbReference type="Proteomes" id="UP000317422"/>
    </source>
</evidence>
<proteinExistence type="predicted"/>
<gene>
    <name evidence="3" type="ORF">FHX37_4288</name>
</gene>
<dbReference type="EMBL" id="VFQC01000003">
    <property type="protein sequence ID" value="TQN27567.1"/>
    <property type="molecule type" value="Genomic_DNA"/>
</dbReference>
<protein>
    <submittedName>
        <fullName evidence="3">Quinol monooxygenase YgiN</fullName>
    </submittedName>
</protein>
<feature type="compositionally biased region" description="Acidic residues" evidence="1">
    <location>
        <begin position="203"/>
        <end position="223"/>
    </location>
</feature>
<evidence type="ECO:0000256" key="2">
    <source>
        <dbReference type="SAM" id="Phobius"/>
    </source>
</evidence>
<feature type="transmembrane region" description="Helical" evidence="2">
    <location>
        <begin position="141"/>
        <end position="161"/>
    </location>
</feature>
<evidence type="ECO:0000313" key="3">
    <source>
        <dbReference type="EMBL" id="TQN27567.1"/>
    </source>
</evidence>
<keyword evidence="4" id="KW-1185">Reference proteome</keyword>
<accession>A0A543N6Y5</accession>
<keyword evidence="2" id="KW-0472">Membrane</keyword>
<comment type="caution">
    <text evidence="3">The sequence shown here is derived from an EMBL/GenBank/DDBJ whole genome shotgun (WGS) entry which is preliminary data.</text>
</comment>
<dbReference type="GO" id="GO:0004497">
    <property type="term" value="F:monooxygenase activity"/>
    <property type="evidence" value="ECO:0007669"/>
    <property type="project" value="UniProtKB-KW"/>
</dbReference>
<name>A0A543N6Y5_9ACTN</name>
<dbReference type="SUPFAM" id="SSF54909">
    <property type="entry name" value="Dimeric alpha+beta barrel"/>
    <property type="match status" value="1"/>
</dbReference>
<keyword evidence="3" id="KW-0560">Oxidoreductase</keyword>
<keyword evidence="2" id="KW-0812">Transmembrane</keyword>
<organism evidence="3 4">
    <name type="scientific">Haloactinospora alba</name>
    <dbReference type="NCBI Taxonomy" id="405555"/>
    <lineage>
        <taxon>Bacteria</taxon>
        <taxon>Bacillati</taxon>
        <taxon>Actinomycetota</taxon>
        <taxon>Actinomycetes</taxon>
        <taxon>Streptosporangiales</taxon>
        <taxon>Nocardiopsidaceae</taxon>
        <taxon>Haloactinospora</taxon>
    </lineage>
</organism>
<feature type="transmembrane region" description="Helical" evidence="2">
    <location>
        <begin position="167"/>
        <end position="185"/>
    </location>
</feature>
<feature type="region of interest" description="Disordered" evidence="1">
    <location>
        <begin position="188"/>
        <end position="257"/>
    </location>
</feature>
<feature type="transmembrane region" description="Helical" evidence="2">
    <location>
        <begin position="34"/>
        <end position="55"/>
    </location>
</feature>
<dbReference type="Gene3D" id="3.30.70.100">
    <property type="match status" value="1"/>
</dbReference>
<dbReference type="InterPro" id="IPR011008">
    <property type="entry name" value="Dimeric_a/b-barrel"/>
</dbReference>